<protein>
    <recommendedName>
        <fullName evidence="3">DUF466 domain-containing protein</fullName>
    </recommendedName>
</protein>
<comment type="caution">
    <text evidence="1">The sequence shown here is derived from an EMBL/GenBank/DDBJ whole genome shotgun (WGS) entry which is preliminary data.</text>
</comment>
<evidence type="ECO:0008006" key="3">
    <source>
        <dbReference type="Google" id="ProtNLM"/>
    </source>
</evidence>
<dbReference type="RefSeq" id="WP_173077582.1">
    <property type="nucleotide sequence ID" value="NZ_BAABJB010000009.1"/>
</dbReference>
<evidence type="ECO:0000313" key="2">
    <source>
        <dbReference type="Proteomes" id="UP000482960"/>
    </source>
</evidence>
<dbReference type="Pfam" id="PF04328">
    <property type="entry name" value="Sel_put"/>
    <property type="match status" value="1"/>
</dbReference>
<reference evidence="1 2" key="2">
    <citation type="submission" date="2020-03" db="EMBL/GenBank/DDBJ databases">
        <authorList>
            <person name="Ichikawa N."/>
            <person name="Kimura A."/>
            <person name="Kitahashi Y."/>
            <person name="Uohara A."/>
        </authorList>
    </citation>
    <scope>NUCLEOTIDE SEQUENCE [LARGE SCALE GENOMIC DNA]</scope>
    <source>
        <strain evidence="1 2">NBRC 108638</strain>
    </source>
</reference>
<proteinExistence type="predicted"/>
<dbReference type="Proteomes" id="UP000482960">
    <property type="component" value="Unassembled WGS sequence"/>
</dbReference>
<evidence type="ECO:0000313" key="1">
    <source>
        <dbReference type="EMBL" id="GFJ90175.1"/>
    </source>
</evidence>
<reference evidence="1 2" key="1">
    <citation type="submission" date="2020-03" db="EMBL/GenBank/DDBJ databases">
        <title>Whole genome shotgun sequence of Phytohabitans rumicis NBRC 108638.</title>
        <authorList>
            <person name="Komaki H."/>
            <person name="Tamura T."/>
        </authorList>
    </citation>
    <scope>NUCLEOTIDE SEQUENCE [LARGE SCALE GENOMIC DNA]</scope>
    <source>
        <strain evidence="1 2">NBRC 108638</strain>
    </source>
</reference>
<organism evidence="1 2">
    <name type="scientific">Phytohabitans rumicis</name>
    <dbReference type="NCBI Taxonomy" id="1076125"/>
    <lineage>
        <taxon>Bacteria</taxon>
        <taxon>Bacillati</taxon>
        <taxon>Actinomycetota</taxon>
        <taxon>Actinomycetes</taxon>
        <taxon>Micromonosporales</taxon>
        <taxon>Micromonosporaceae</taxon>
    </lineage>
</organism>
<name>A0A6V8LBY4_9ACTN</name>
<dbReference type="EMBL" id="BLPG01000001">
    <property type="protein sequence ID" value="GFJ90175.1"/>
    <property type="molecule type" value="Genomic_DNA"/>
</dbReference>
<dbReference type="AlphaFoldDB" id="A0A6V8LBY4"/>
<sequence length="60" mass="7432">MRRFVATIRWYLRELTGEAAYDHYVERHRRLHPEEPLLSRRDFEHQRCDRRDDTPTATCC</sequence>
<keyword evidence="2" id="KW-1185">Reference proteome</keyword>
<gene>
    <name evidence="1" type="ORF">Prum_038170</name>
</gene>
<dbReference type="InterPro" id="IPR007423">
    <property type="entry name" value="Sel_put"/>
</dbReference>
<accession>A0A6V8LBY4</accession>